<name>A0A023FDI2_AMBCJ</name>
<dbReference type="AlphaFoldDB" id="A0A023FDI2"/>
<protein>
    <submittedName>
        <fullName evidence="1">Uncharacterized protein</fullName>
    </submittedName>
</protein>
<accession>A0A023FDI2</accession>
<sequence length="74" mass="8784">MKERSAHHHLFSGMLFFLFALFFVLIATTFFLLFINSALCYTFVFFPIFLERHSSVLHVYGMNFFVSPPFYSRS</sequence>
<dbReference type="EMBL" id="GBBK01005097">
    <property type="protein sequence ID" value="JAC19385.1"/>
    <property type="molecule type" value="mRNA"/>
</dbReference>
<reference evidence="1" key="1">
    <citation type="submission" date="2014-03" db="EMBL/GenBank/DDBJ databases">
        <title>The sialotranscriptome of Amblyomma triste, Amblyomma parvum and Amblyomma cajennense ticks, uncovered by 454-based RNA-seq.</title>
        <authorList>
            <person name="Garcia G.R."/>
            <person name="Gardinassi L.G."/>
            <person name="Ribeiro J.M."/>
            <person name="Anatriello E."/>
            <person name="Ferreira B.R."/>
            <person name="Moreira H.N."/>
            <person name="Mafra C."/>
            <person name="Olegario M.M."/>
            <person name="Szabo P.J."/>
            <person name="Miranda-Santos I.K."/>
            <person name="Maruyama S.R."/>
        </authorList>
    </citation>
    <scope>NUCLEOTIDE SEQUENCE</scope>
    <source>
        <strain evidence="1">Uberlandia</strain>
        <tissue evidence="1">Salivary glands</tissue>
    </source>
</reference>
<organism evidence="1">
    <name type="scientific">Amblyomma cajennense</name>
    <name type="common">Cayenne tick</name>
    <name type="synonym">Acarus cajennensis</name>
    <dbReference type="NCBI Taxonomy" id="34607"/>
    <lineage>
        <taxon>Eukaryota</taxon>
        <taxon>Metazoa</taxon>
        <taxon>Ecdysozoa</taxon>
        <taxon>Arthropoda</taxon>
        <taxon>Chelicerata</taxon>
        <taxon>Arachnida</taxon>
        <taxon>Acari</taxon>
        <taxon>Parasitiformes</taxon>
        <taxon>Ixodida</taxon>
        <taxon>Ixodoidea</taxon>
        <taxon>Ixodidae</taxon>
        <taxon>Amblyomminae</taxon>
        <taxon>Amblyomma</taxon>
    </lineage>
</organism>
<feature type="non-terminal residue" evidence="1">
    <location>
        <position position="74"/>
    </location>
</feature>
<proteinExistence type="evidence at transcript level"/>
<evidence type="ECO:0000313" key="1">
    <source>
        <dbReference type="EMBL" id="JAC19385.1"/>
    </source>
</evidence>